<gene>
    <name evidence="1" type="ORF">MMF94_09225</name>
</gene>
<dbReference type="EMBL" id="JAKXMK010000007">
    <property type="protein sequence ID" value="MCH6165862.1"/>
    <property type="molecule type" value="Genomic_DNA"/>
</dbReference>
<reference evidence="1 2" key="1">
    <citation type="submission" date="2022-03" db="EMBL/GenBank/DDBJ databases">
        <title>Pseudonocardia alaer sp. nov., a novel actinomycete isolated from reed forest soil.</title>
        <authorList>
            <person name="Wang L."/>
        </authorList>
    </citation>
    <scope>NUCLEOTIDE SEQUENCE [LARGE SCALE GENOMIC DNA]</scope>
    <source>
        <strain evidence="1 2">Y-16303</strain>
    </source>
</reference>
<accession>A0ABS9TBI1</accession>
<organism evidence="1 2">
    <name type="scientific">Pseudonocardia alaniniphila</name>
    <dbReference type="NCBI Taxonomy" id="75291"/>
    <lineage>
        <taxon>Bacteria</taxon>
        <taxon>Bacillati</taxon>
        <taxon>Actinomycetota</taxon>
        <taxon>Actinomycetes</taxon>
        <taxon>Pseudonocardiales</taxon>
        <taxon>Pseudonocardiaceae</taxon>
        <taxon>Pseudonocardia</taxon>
    </lineage>
</organism>
<evidence type="ECO:0000313" key="2">
    <source>
        <dbReference type="Proteomes" id="UP001299970"/>
    </source>
</evidence>
<comment type="caution">
    <text evidence="1">The sequence shown here is derived from an EMBL/GenBank/DDBJ whole genome shotgun (WGS) entry which is preliminary data.</text>
</comment>
<evidence type="ECO:0000313" key="1">
    <source>
        <dbReference type="EMBL" id="MCH6165862.1"/>
    </source>
</evidence>
<sequence length="85" mass="9143">MRTTVSISDELLIAAKRLAQERGQTLGEVIDAALRRELAIPAQRGKRPVVPVFDGGSGPRPGIDLTSNRALHEALDDGTALDELR</sequence>
<proteinExistence type="predicted"/>
<name>A0ABS9TBI1_9PSEU</name>
<dbReference type="Proteomes" id="UP001299970">
    <property type="component" value="Unassembled WGS sequence"/>
</dbReference>
<protein>
    <submittedName>
        <fullName evidence="1">CopG family transcriptional regulator</fullName>
    </submittedName>
</protein>
<dbReference type="RefSeq" id="WP_241035887.1">
    <property type="nucleotide sequence ID" value="NZ_BAAAJF010000078.1"/>
</dbReference>
<keyword evidence="2" id="KW-1185">Reference proteome</keyword>